<protein>
    <recommendedName>
        <fullName evidence="4">Chromo domain-containing protein</fullName>
    </recommendedName>
</protein>
<feature type="compositionally biased region" description="Basic residues" evidence="1">
    <location>
        <begin position="87"/>
        <end position="96"/>
    </location>
</feature>
<feature type="region of interest" description="Disordered" evidence="1">
    <location>
        <begin position="60"/>
        <end position="140"/>
    </location>
</feature>
<comment type="caution">
    <text evidence="2">The sequence shown here is derived from an EMBL/GenBank/DDBJ whole genome shotgun (WGS) entry which is preliminary data.</text>
</comment>
<feature type="non-terminal residue" evidence="2">
    <location>
        <position position="1"/>
    </location>
</feature>
<feature type="compositionally biased region" description="Basic and acidic residues" evidence="1">
    <location>
        <begin position="104"/>
        <end position="114"/>
    </location>
</feature>
<accession>A0AAV5TT86</accession>
<reference evidence="2" key="1">
    <citation type="submission" date="2023-10" db="EMBL/GenBank/DDBJ databases">
        <title>Genome assembly of Pristionchus species.</title>
        <authorList>
            <person name="Yoshida K."/>
            <person name="Sommer R.J."/>
        </authorList>
    </citation>
    <scope>NUCLEOTIDE SEQUENCE</scope>
    <source>
        <strain evidence="2">RS0144</strain>
    </source>
</reference>
<evidence type="ECO:0008006" key="4">
    <source>
        <dbReference type="Google" id="ProtNLM"/>
    </source>
</evidence>
<evidence type="ECO:0000313" key="2">
    <source>
        <dbReference type="EMBL" id="GMS97708.1"/>
    </source>
</evidence>
<dbReference type="AlphaFoldDB" id="A0AAV5TT86"/>
<evidence type="ECO:0000313" key="3">
    <source>
        <dbReference type="Proteomes" id="UP001432027"/>
    </source>
</evidence>
<dbReference type="Gene3D" id="2.40.50.40">
    <property type="match status" value="1"/>
</dbReference>
<feature type="compositionally biased region" description="Basic and acidic residues" evidence="1">
    <location>
        <begin position="62"/>
        <end position="86"/>
    </location>
</feature>
<name>A0AAV5TT86_9BILA</name>
<sequence>DTPATSRKEHADDPDLDDEFLRFKVEWRGFPEEENWTIEPLKNLQSEEGKNCIQKFLKKHNEKAEMTRKNESDLDDRPYNPDEYEKGRKRNRKRMKKNDSNSSRNEEKKQEISHIRLSSHHARDDDSIGSNRLTREEWTEIERKRKFAKDLRRGRSAVDLRERSKLEELSKVNEATVSSSESDSDEESEENDEDEGMRVEPPMDSDI</sequence>
<evidence type="ECO:0000256" key="1">
    <source>
        <dbReference type="SAM" id="MobiDB-lite"/>
    </source>
</evidence>
<dbReference type="Proteomes" id="UP001432027">
    <property type="component" value="Unassembled WGS sequence"/>
</dbReference>
<feature type="compositionally biased region" description="Acidic residues" evidence="1">
    <location>
        <begin position="182"/>
        <end position="195"/>
    </location>
</feature>
<feature type="non-terminal residue" evidence="2">
    <location>
        <position position="207"/>
    </location>
</feature>
<keyword evidence="3" id="KW-1185">Reference proteome</keyword>
<organism evidence="2 3">
    <name type="scientific">Pristionchus entomophagus</name>
    <dbReference type="NCBI Taxonomy" id="358040"/>
    <lineage>
        <taxon>Eukaryota</taxon>
        <taxon>Metazoa</taxon>
        <taxon>Ecdysozoa</taxon>
        <taxon>Nematoda</taxon>
        <taxon>Chromadorea</taxon>
        <taxon>Rhabditida</taxon>
        <taxon>Rhabditina</taxon>
        <taxon>Diplogasteromorpha</taxon>
        <taxon>Diplogasteroidea</taxon>
        <taxon>Neodiplogasteridae</taxon>
        <taxon>Pristionchus</taxon>
    </lineage>
</organism>
<proteinExistence type="predicted"/>
<feature type="region of interest" description="Disordered" evidence="1">
    <location>
        <begin position="168"/>
        <end position="207"/>
    </location>
</feature>
<dbReference type="EMBL" id="BTSX01000004">
    <property type="protein sequence ID" value="GMS97708.1"/>
    <property type="molecule type" value="Genomic_DNA"/>
</dbReference>
<gene>
    <name evidence="2" type="ORF">PENTCL1PPCAC_19883</name>
</gene>